<sequence>MDILVEWVTQIILFIILATIIDLLIPQTAMKKYINLVVGLILILILLNPIFHVLNIDIESALNQSFSQIDEARSSNDSVENLIEMQKKDIEMTQDAYILEQMAVPLIDIAKDPLMEEYQLEITNIDFNFQNTQELTYEDLVGVIVYVKEIEEGEGEMGVVEDVVINTDDPIEREARQDEEVKERLMELWELHDKELMLYWEGGAS</sequence>
<comment type="caution">
    <text evidence="2">The sequence shown here is derived from an EMBL/GenBank/DDBJ whole genome shotgun (WGS) entry which is preliminary data.</text>
</comment>
<dbReference type="Pfam" id="PF09581">
    <property type="entry name" value="Spore_III_AF"/>
    <property type="match status" value="1"/>
</dbReference>
<dbReference type="NCBIfam" id="TIGR02896">
    <property type="entry name" value="spore_III_AF"/>
    <property type="match status" value="1"/>
</dbReference>
<feature type="transmembrane region" description="Helical" evidence="1">
    <location>
        <begin position="7"/>
        <end position="26"/>
    </location>
</feature>
<keyword evidence="1" id="KW-1133">Transmembrane helix</keyword>
<evidence type="ECO:0000313" key="3">
    <source>
        <dbReference type="Proteomes" id="UP000281813"/>
    </source>
</evidence>
<evidence type="ECO:0000256" key="1">
    <source>
        <dbReference type="SAM" id="Phobius"/>
    </source>
</evidence>
<dbReference type="OrthoDB" id="2375554at2"/>
<name>A0A494Z173_9BACI</name>
<keyword evidence="3" id="KW-1185">Reference proteome</keyword>
<dbReference type="RefSeq" id="WP_121130469.1">
    <property type="nucleotide sequence ID" value="NZ_JBHUFK010000026.1"/>
</dbReference>
<feature type="transmembrane region" description="Helical" evidence="1">
    <location>
        <begin position="33"/>
        <end position="54"/>
    </location>
</feature>
<proteinExistence type="predicted"/>
<keyword evidence="1" id="KW-0812">Transmembrane</keyword>
<gene>
    <name evidence="2" type="primary">spoIIIAF</name>
    <name evidence="2" type="ORF">D8M05_08060</name>
</gene>
<protein>
    <submittedName>
        <fullName evidence="2">Stage III sporulation protein AF</fullName>
    </submittedName>
</protein>
<dbReference type="Proteomes" id="UP000281813">
    <property type="component" value="Unassembled WGS sequence"/>
</dbReference>
<dbReference type="EMBL" id="RBZO01000010">
    <property type="protein sequence ID" value="RKQ16045.1"/>
    <property type="molecule type" value="Genomic_DNA"/>
</dbReference>
<keyword evidence="1" id="KW-0472">Membrane</keyword>
<dbReference type="InterPro" id="IPR014245">
    <property type="entry name" value="Spore_III_AF"/>
</dbReference>
<evidence type="ECO:0000313" key="2">
    <source>
        <dbReference type="EMBL" id="RKQ16045.1"/>
    </source>
</evidence>
<reference evidence="2 3" key="1">
    <citation type="journal article" date="2015" name="Antonie Van Leeuwenhoek">
        <title>Oceanobacillus bengalensis sp. nov., a bacterium isolated from seawater of the Bay of Bengal.</title>
        <authorList>
            <person name="Yongchang O."/>
            <person name="Xiang W."/>
            <person name="Wang G."/>
        </authorList>
    </citation>
    <scope>NUCLEOTIDE SEQUENCE [LARGE SCALE GENOMIC DNA]</scope>
    <source>
        <strain evidence="2 3">MCCC 1K00260</strain>
    </source>
</reference>
<accession>A0A494Z173</accession>
<organism evidence="2 3">
    <name type="scientific">Oceanobacillus bengalensis</name>
    <dbReference type="NCBI Taxonomy" id="1435466"/>
    <lineage>
        <taxon>Bacteria</taxon>
        <taxon>Bacillati</taxon>
        <taxon>Bacillota</taxon>
        <taxon>Bacilli</taxon>
        <taxon>Bacillales</taxon>
        <taxon>Bacillaceae</taxon>
        <taxon>Oceanobacillus</taxon>
    </lineage>
</organism>
<dbReference type="AlphaFoldDB" id="A0A494Z173"/>